<keyword evidence="3" id="KW-1185">Reference proteome</keyword>
<accession>A0A8E2FBZ8</accession>
<dbReference type="EMBL" id="KV748628">
    <property type="protein sequence ID" value="OCL14040.1"/>
    <property type="molecule type" value="Genomic_DNA"/>
</dbReference>
<dbReference type="PANTHER" id="PTHR24148:SF82">
    <property type="entry name" value="HETEROKARYON INCOMPATIBILITY DOMAIN-CONTAINING PROTEIN"/>
    <property type="match status" value="1"/>
</dbReference>
<protein>
    <recommendedName>
        <fullName evidence="1">Heterokaryon incompatibility domain-containing protein</fullName>
    </recommendedName>
</protein>
<proteinExistence type="predicted"/>
<gene>
    <name evidence="2" type="ORF">AOQ84DRAFT_66735</name>
</gene>
<dbReference type="AlphaFoldDB" id="A0A8E2FBZ8"/>
<dbReference type="Pfam" id="PF06985">
    <property type="entry name" value="HET"/>
    <property type="match status" value="1"/>
</dbReference>
<dbReference type="OrthoDB" id="3553147at2759"/>
<reference evidence="2 3" key="1">
    <citation type="journal article" date="2016" name="Nat. Commun.">
        <title>Ectomycorrhizal ecology is imprinted in the genome of the dominant symbiotic fungus Cenococcum geophilum.</title>
        <authorList>
            <consortium name="DOE Joint Genome Institute"/>
            <person name="Peter M."/>
            <person name="Kohler A."/>
            <person name="Ohm R.A."/>
            <person name="Kuo A."/>
            <person name="Krutzmann J."/>
            <person name="Morin E."/>
            <person name="Arend M."/>
            <person name="Barry K.W."/>
            <person name="Binder M."/>
            <person name="Choi C."/>
            <person name="Clum A."/>
            <person name="Copeland A."/>
            <person name="Grisel N."/>
            <person name="Haridas S."/>
            <person name="Kipfer T."/>
            <person name="LaButti K."/>
            <person name="Lindquist E."/>
            <person name="Lipzen A."/>
            <person name="Maire R."/>
            <person name="Meier B."/>
            <person name="Mihaltcheva S."/>
            <person name="Molinier V."/>
            <person name="Murat C."/>
            <person name="Poggeler S."/>
            <person name="Quandt C.A."/>
            <person name="Sperisen C."/>
            <person name="Tritt A."/>
            <person name="Tisserant E."/>
            <person name="Crous P.W."/>
            <person name="Henrissat B."/>
            <person name="Nehls U."/>
            <person name="Egli S."/>
            <person name="Spatafora J.W."/>
            <person name="Grigoriev I.V."/>
            <person name="Martin F.M."/>
        </authorList>
    </citation>
    <scope>NUCLEOTIDE SEQUENCE [LARGE SCALE GENOMIC DNA]</scope>
    <source>
        <strain evidence="2 3">CBS 207.34</strain>
    </source>
</reference>
<dbReference type="Proteomes" id="UP000250140">
    <property type="component" value="Unassembled WGS sequence"/>
</dbReference>
<organism evidence="2 3">
    <name type="scientific">Glonium stellatum</name>
    <dbReference type="NCBI Taxonomy" id="574774"/>
    <lineage>
        <taxon>Eukaryota</taxon>
        <taxon>Fungi</taxon>
        <taxon>Dikarya</taxon>
        <taxon>Ascomycota</taxon>
        <taxon>Pezizomycotina</taxon>
        <taxon>Dothideomycetes</taxon>
        <taxon>Pleosporomycetidae</taxon>
        <taxon>Gloniales</taxon>
        <taxon>Gloniaceae</taxon>
        <taxon>Glonium</taxon>
    </lineage>
</organism>
<dbReference type="PANTHER" id="PTHR24148">
    <property type="entry name" value="ANKYRIN REPEAT DOMAIN-CONTAINING PROTEIN 39 HOMOLOG-RELATED"/>
    <property type="match status" value="1"/>
</dbReference>
<name>A0A8E2FBZ8_9PEZI</name>
<feature type="domain" description="Heterokaryon incompatibility" evidence="1">
    <location>
        <begin position="9"/>
        <end position="64"/>
    </location>
</feature>
<dbReference type="InterPro" id="IPR010730">
    <property type="entry name" value="HET"/>
</dbReference>
<evidence type="ECO:0000259" key="1">
    <source>
        <dbReference type="Pfam" id="PF06985"/>
    </source>
</evidence>
<sequence>MTLNDTKPYEASSYFWGAPEFTWRILLENKPFHITPNVKIALRHLRRPDQERTIWLNAICTIKSIPMNAMSRWRACVICTATALRTCSGSASMTTRSPAGWRLWKI</sequence>
<dbReference type="InterPro" id="IPR052895">
    <property type="entry name" value="HetReg/Transcr_Mod"/>
</dbReference>
<evidence type="ECO:0000313" key="2">
    <source>
        <dbReference type="EMBL" id="OCL14040.1"/>
    </source>
</evidence>
<evidence type="ECO:0000313" key="3">
    <source>
        <dbReference type="Proteomes" id="UP000250140"/>
    </source>
</evidence>